<dbReference type="CDD" id="cd06171">
    <property type="entry name" value="Sigma70_r4"/>
    <property type="match status" value="1"/>
</dbReference>
<dbReference type="Proteomes" id="UP000177707">
    <property type="component" value="Unassembled WGS sequence"/>
</dbReference>
<dbReference type="EMBL" id="MHWB01000009">
    <property type="protein sequence ID" value="OHB01941.1"/>
    <property type="molecule type" value="Genomic_DNA"/>
</dbReference>
<dbReference type="Pfam" id="PF04542">
    <property type="entry name" value="Sigma70_r2"/>
    <property type="match status" value="1"/>
</dbReference>
<evidence type="ECO:0000256" key="3">
    <source>
        <dbReference type="ARBA" id="ARBA00023082"/>
    </source>
</evidence>
<evidence type="ECO:0000313" key="8">
    <source>
        <dbReference type="EMBL" id="OHB01941.1"/>
    </source>
</evidence>
<dbReference type="InterPro" id="IPR039425">
    <property type="entry name" value="RNA_pol_sigma-70-like"/>
</dbReference>
<accession>A0A1G2TXB1</accession>
<dbReference type="NCBIfam" id="TIGR02937">
    <property type="entry name" value="sigma70-ECF"/>
    <property type="match status" value="1"/>
</dbReference>
<dbReference type="SUPFAM" id="SSF88946">
    <property type="entry name" value="Sigma2 domain of RNA polymerase sigma factors"/>
    <property type="match status" value="1"/>
</dbReference>
<evidence type="ECO:0000259" key="6">
    <source>
        <dbReference type="Pfam" id="PF04542"/>
    </source>
</evidence>
<evidence type="ECO:0000256" key="5">
    <source>
        <dbReference type="ARBA" id="ARBA00023163"/>
    </source>
</evidence>
<dbReference type="InterPro" id="IPR014284">
    <property type="entry name" value="RNA_pol_sigma-70_dom"/>
</dbReference>
<evidence type="ECO:0000256" key="4">
    <source>
        <dbReference type="ARBA" id="ARBA00023125"/>
    </source>
</evidence>
<dbReference type="InterPro" id="IPR013324">
    <property type="entry name" value="RNA_pol_sigma_r3/r4-like"/>
</dbReference>
<dbReference type="GO" id="GO:0006352">
    <property type="term" value="P:DNA-templated transcription initiation"/>
    <property type="evidence" value="ECO:0007669"/>
    <property type="project" value="InterPro"/>
</dbReference>
<evidence type="ECO:0008006" key="10">
    <source>
        <dbReference type="Google" id="ProtNLM"/>
    </source>
</evidence>
<keyword evidence="5" id="KW-0804">Transcription</keyword>
<proteinExistence type="inferred from homology"/>
<evidence type="ECO:0000256" key="2">
    <source>
        <dbReference type="ARBA" id="ARBA00023015"/>
    </source>
</evidence>
<dbReference type="STRING" id="1802758.A3A96_00680"/>
<keyword evidence="2" id="KW-0805">Transcription regulation</keyword>
<evidence type="ECO:0000256" key="1">
    <source>
        <dbReference type="ARBA" id="ARBA00010641"/>
    </source>
</evidence>
<dbReference type="Gene3D" id="1.10.1740.10">
    <property type="match status" value="1"/>
</dbReference>
<feature type="domain" description="RNA polymerase sigma factor 70 region 4 type 2" evidence="7">
    <location>
        <begin position="119"/>
        <end position="166"/>
    </location>
</feature>
<evidence type="ECO:0000259" key="7">
    <source>
        <dbReference type="Pfam" id="PF08281"/>
    </source>
</evidence>
<dbReference type="GO" id="GO:0003677">
    <property type="term" value="F:DNA binding"/>
    <property type="evidence" value="ECO:0007669"/>
    <property type="project" value="UniProtKB-KW"/>
</dbReference>
<dbReference type="GO" id="GO:0016987">
    <property type="term" value="F:sigma factor activity"/>
    <property type="evidence" value="ECO:0007669"/>
    <property type="project" value="UniProtKB-KW"/>
</dbReference>
<keyword evidence="4" id="KW-0238">DNA-binding</keyword>
<keyword evidence="3" id="KW-0731">Sigma factor</keyword>
<dbReference type="PANTHER" id="PTHR43133:SF8">
    <property type="entry name" value="RNA POLYMERASE SIGMA FACTOR HI_1459-RELATED"/>
    <property type="match status" value="1"/>
</dbReference>
<dbReference type="AlphaFoldDB" id="A0A1G2TXB1"/>
<protein>
    <recommendedName>
        <fullName evidence="10">HTH luxR-type domain-containing protein</fullName>
    </recommendedName>
</protein>
<dbReference type="Pfam" id="PF08281">
    <property type="entry name" value="Sigma70_r4_2"/>
    <property type="match status" value="1"/>
</dbReference>
<organism evidence="8 9">
    <name type="scientific">Candidatus Zambryskibacteria bacterium RIFCSPLOWO2_01_FULL_39_39</name>
    <dbReference type="NCBI Taxonomy" id="1802758"/>
    <lineage>
        <taxon>Bacteria</taxon>
        <taxon>Candidatus Zambryskiibacteriota</taxon>
    </lineage>
</organism>
<feature type="domain" description="RNA polymerase sigma-70 region 2" evidence="6">
    <location>
        <begin position="16"/>
        <end position="79"/>
    </location>
</feature>
<dbReference type="InterPro" id="IPR007627">
    <property type="entry name" value="RNA_pol_sigma70_r2"/>
</dbReference>
<reference evidence="8 9" key="1">
    <citation type="journal article" date="2016" name="Nat. Commun.">
        <title>Thousands of microbial genomes shed light on interconnected biogeochemical processes in an aquifer system.</title>
        <authorList>
            <person name="Anantharaman K."/>
            <person name="Brown C.T."/>
            <person name="Hug L.A."/>
            <person name="Sharon I."/>
            <person name="Castelle C.J."/>
            <person name="Probst A.J."/>
            <person name="Thomas B.C."/>
            <person name="Singh A."/>
            <person name="Wilkins M.J."/>
            <person name="Karaoz U."/>
            <person name="Brodie E.L."/>
            <person name="Williams K.H."/>
            <person name="Hubbard S.S."/>
            <person name="Banfield J.F."/>
        </authorList>
    </citation>
    <scope>NUCLEOTIDE SEQUENCE [LARGE SCALE GENOMIC DNA]</scope>
</reference>
<dbReference type="SUPFAM" id="SSF88659">
    <property type="entry name" value="Sigma3 and sigma4 domains of RNA polymerase sigma factors"/>
    <property type="match status" value="1"/>
</dbReference>
<dbReference type="Gene3D" id="1.10.10.10">
    <property type="entry name" value="Winged helix-like DNA-binding domain superfamily/Winged helix DNA-binding domain"/>
    <property type="match status" value="1"/>
</dbReference>
<sequence>MDLEKQKNLFKEIYGKEADRIFRFVLLRISKKDEALDITGDVFLKLWQTMYNDKQIDNPRAFLFAITRNKIIDWYRKKKAVSLDQMLESEDGDGKFIPQIRDPDSHIKIMASAEAKEVIAVFKNLNPQDAEIMILRFVDGLRPQEIAEELGVSSNSISIRITRLILKLREEFKIDITDNE</sequence>
<comment type="caution">
    <text evidence="8">The sequence shown here is derived from an EMBL/GenBank/DDBJ whole genome shotgun (WGS) entry which is preliminary data.</text>
</comment>
<dbReference type="PANTHER" id="PTHR43133">
    <property type="entry name" value="RNA POLYMERASE ECF-TYPE SIGMA FACTO"/>
    <property type="match status" value="1"/>
</dbReference>
<dbReference type="InterPro" id="IPR036388">
    <property type="entry name" value="WH-like_DNA-bd_sf"/>
</dbReference>
<name>A0A1G2TXB1_9BACT</name>
<comment type="similarity">
    <text evidence="1">Belongs to the sigma-70 factor family. ECF subfamily.</text>
</comment>
<dbReference type="InterPro" id="IPR013249">
    <property type="entry name" value="RNA_pol_sigma70_r4_t2"/>
</dbReference>
<evidence type="ECO:0000313" key="9">
    <source>
        <dbReference type="Proteomes" id="UP000177707"/>
    </source>
</evidence>
<dbReference type="InterPro" id="IPR013325">
    <property type="entry name" value="RNA_pol_sigma_r2"/>
</dbReference>
<gene>
    <name evidence="8" type="ORF">A3A96_00680</name>
</gene>